<dbReference type="InterPro" id="IPR050134">
    <property type="entry name" value="NAD-dep_sirtuin_deacylases"/>
</dbReference>
<gene>
    <name evidence="6" type="ORF">CONLIGDRAFT_656720</name>
</gene>
<keyword evidence="4" id="KW-0479">Metal-binding</keyword>
<dbReference type="OrthoDB" id="424302at2759"/>
<proteinExistence type="inferred from homology"/>
<dbReference type="Gene3D" id="3.40.50.1220">
    <property type="entry name" value="TPP-binding domain"/>
    <property type="match status" value="1"/>
</dbReference>
<feature type="binding site" evidence="4">
    <location>
        <position position="193"/>
    </location>
    <ligand>
        <name>Zn(2+)</name>
        <dbReference type="ChEBI" id="CHEBI:29105"/>
    </ligand>
</feature>
<evidence type="ECO:0000313" key="6">
    <source>
        <dbReference type="EMBL" id="OIW24844.1"/>
    </source>
</evidence>
<dbReference type="InterPro" id="IPR003000">
    <property type="entry name" value="Sirtuin"/>
</dbReference>
<accession>A0A1J7J6R0</accession>
<dbReference type="Gene3D" id="3.30.1600.10">
    <property type="entry name" value="SIR2/SIRT2 'Small Domain"/>
    <property type="match status" value="1"/>
</dbReference>
<keyword evidence="4" id="KW-0862">Zinc</keyword>
<dbReference type="Proteomes" id="UP000182658">
    <property type="component" value="Unassembled WGS sequence"/>
</dbReference>
<evidence type="ECO:0000313" key="7">
    <source>
        <dbReference type="Proteomes" id="UP000182658"/>
    </source>
</evidence>
<dbReference type="GO" id="GO:0005634">
    <property type="term" value="C:nucleus"/>
    <property type="evidence" value="ECO:0007669"/>
    <property type="project" value="TreeGrafter"/>
</dbReference>
<keyword evidence="2" id="KW-0808">Transferase</keyword>
<feature type="binding site" evidence="4">
    <location>
        <position position="141"/>
    </location>
    <ligand>
        <name>Zn(2+)</name>
        <dbReference type="ChEBI" id="CHEBI:29105"/>
    </ligand>
</feature>
<evidence type="ECO:0000256" key="4">
    <source>
        <dbReference type="PROSITE-ProRule" id="PRU00236"/>
    </source>
</evidence>
<dbReference type="PROSITE" id="PS50305">
    <property type="entry name" value="SIRTUIN"/>
    <property type="match status" value="1"/>
</dbReference>
<keyword evidence="7" id="KW-1185">Reference proteome</keyword>
<dbReference type="PANTHER" id="PTHR11085">
    <property type="entry name" value="NAD-DEPENDENT PROTEIN DEACYLASE SIRTUIN-5, MITOCHONDRIAL-RELATED"/>
    <property type="match status" value="1"/>
</dbReference>
<name>A0A1J7J6R0_9PEZI</name>
<sequence>MPPVANPAYSSLPTFHARLRSAHRILALCGAGLSAASGLPTFRGAGGYWRNHEATALATPEAFAADPGLVWLFYAYRRHMALKAVPNAGHRALAALAERAEGVGVDFLCLSQNVDGLHARAGHGEGGGLRLLHGSLFDLKCDSCEWMEKGNYDDPLCESLRAASEEGGLEALLDPGRELRRIEREELPRCPRCETGVKRPGVVWFGERLDAEMLRGVDEWIGEGEVDVVLVIGTSAVVHPAASYVYDARGPGTSIVTVNLDAEEPENLEELGPRDFAFAGDAAELLPRLLEPIIGRIREDGTFGGEE</sequence>
<dbReference type="AlphaFoldDB" id="A0A1J7J6R0"/>
<dbReference type="STRING" id="1408157.A0A1J7J6R0"/>
<dbReference type="InterPro" id="IPR026590">
    <property type="entry name" value="Ssirtuin_cat_dom"/>
</dbReference>
<feature type="domain" description="Deacetylase sirtuin-type" evidence="5">
    <location>
        <begin position="5"/>
        <end position="297"/>
    </location>
</feature>
<dbReference type="GO" id="GO:0017136">
    <property type="term" value="F:histone deacetylase activity, NAD-dependent"/>
    <property type="evidence" value="ECO:0007669"/>
    <property type="project" value="TreeGrafter"/>
</dbReference>
<evidence type="ECO:0000259" key="5">
    <source>
        <dbReference type="PROSITE" id="PS50305"/>
    </source>
</evidence>
<dbReference type="InterPro" id="IPR029035">
    <property type="entry name" value="DHS-like_NAD/FAD-binding_dom"/>
</dbReference>
<evidence type="ECO:0000256" key="3">
    <source>
        <dbReference type="ARBA" id="ARBA00023027"/>
    </source>
</evidence>
<feature type="active site" description="Proton acceptor" evidence="4">
    <location>
        <position position="133"/>
    </location>
</feature>
<dbReference type="EMBL" id="KV875102">
    <property type="protein sequence ID" value="OIW24844.1"/>
    <property type="molecule type" value="Genomic_DNA"/>
</dbReference>
<dbReference type="SUPFAM" id="SSF52467">
    <property type="entry name" value="DHS-like NAD/FAD-binding domain"/>
    <property type="match status" value="1"/>
</dbReference>
<dbReference type="PANTHER" id="PTHR11085:SF10">
    <property type="entry name" value="NAD-DEPENDENT PROTEIN DEACYLASE SIRTUIN-5, MITOCHONDRIAL-RELATED"/>
    <property type="match status" value="1"/>
</dbReference>
<protein>
    <submittedName>
        <fullName evidence="6">DHS-like NAD/FAD-binding domain-containing protein</fullName>
    </submittedName>
</protein>
<feature type="binding site" evidence="4">
    <location>
        <position position="144"/>
    </location>
    <ligand>
        <name>Zn(2+)</name>
        <dbReference type="ChEBI" id="CHEBI:29105"/>
    </ligand>
</feature>
<evidence type="ECO:0000256" key="2">
    <source>
        <dbReference type="ARBA" id="ARBA00022679"/>
    </source>
</evidence>
<dbReference type="GO" id="GO:0070403">
    <property type="term" value="F:NAD+ binding"/>
    <property type="evidence" value="ECO:0007669"/>
    <property type="project" value="InterPro"/>
</dbReference>
<dbReference type="InParanoid" id="A0A1J7J6R0"/>
<reference evidence="6 7" key="1">
    <citation type="submission" date="2016-10" db="EMBL/GenBank/DDBJ databases">
        <title>Draft genome sequence of Coniochaeta ligniaria NRRL30616, a lignocellulolytic fungus for bioabatement of inhibitors in plant biomass hydrolysates.</title>
        <authorList>
            <consortium name="DOE Joint Genome Institute"/>
            <person name="Jimenez D.J."/>
            <person name="Hector R.E."/>
            <person name="Riley R."/>
            <person name="Sun H."/>
            <person name="Grigoriev I.V."/>
            <person name="Van Elsas J.D."/>
            <person name="Nichols N.N."/>
        </authorList>
    </citation>
    <scope>NUCLEOTIDE SEQUENCE [LARGE SCALE GENOMIC DNA]</scope>
    <source>
        <strain evidence="6 7">NRRL 30616</strain>
    </source>
</reference>
<organism evidence="6 7">
    <name type="scientific">Coniochaeta ligniaria NRRL 30616</name>
    <dbReference type="NCBI Taxonomy" id="1408157"/>
    <lineage>
        <taxon>Eukaryota</taxon>
        <taxon>Fungi</taxon>
        <taxon>Dikarya</taxon>
        <taxon>Ascomycota</taxon>
        <taxon>Pezizomycotina</taxon>
        <taxon>Sordariomycetes</taxon>
        <taxon>Sordariomycetidae</taxon>
        <taxon>Coniochaetales</taxon>
        <taxon>Coniochaetaceae</taxon>
        <taxon>Coniochaeta</taxon>
    </lineage>
</organism>
<dbReference type="Pfam" id="PF02146">
    <property type="entry name" value="SIR2"/>
    <property type="match status" value="1"/>
</dbReference>
<evidence type="ECO:0000256" key="1">
    <source>
        <dbReference type="ARBA" id="ARBA00006924"/>
    </source>
</evidence>
<dbReference type="GO" id="GO:0046872">
    <property type="term" value="F:metal ion binding"/>
    <property type="evidence" value="ECO:0007669"/>
    <property type="project" value="UniProtKB-KW"/>
</dbReference>
<feature type="binding site" evidence="4">
    <location>
        <position position="190"/>
    </location>
    <ligand>
        <name>Zn(2+)</name>
        <dbReference type="ChEBI" id="CHEBI:29105"/>
    </ligand>
</feature>
<dbReference type="InterPro" id="IPR026591">
    <property type="entry name" value="Sirtuin_cat_small_dom_sf"/>
</dbReference>
<comment type="similarity">
    <text evidence="1">Belongs to the sirtuin family. Class I subfamily.</text>
</comment>
<keyword evidence="3" id="KW-0520">NAD</keyword>